<reference evidence="1" key="1">
    <citation type="submission" date="2014-09" db="EMBL/GenBank/DDBJ databases">
        <authorList>
            <person name="Magalhaes I.L.F."/>
            <person name="Oliveira U."/>
            <person name="Santos F.R."/>
            <person name="Vidigal T.H.D.A."/>
            <person name="Brescovit A.D."/>
            <person name="Santos A.J."/>
        </authorList>
    </citation>
    <scope>NUCLEOTIDE SEQUENCE</scope>
    <source>
        <tissue evidence="1">Shoot tissue taken approximately 20 cm above the soil surface</tissue>
    </source>
</reference>
<reference evidence="1" key="2">
    <citation type="journal article" date="2015" name="Data Brief">
        <title>Shoot transcriptome of the giant reed, Arundo donax.</title>
        <authorList>
            <person name="Barrero R.A."/>
            <person name="Guerrero F.D."/>
            <person name="Moolhuijzen P."/>
            <person name="Goolsby J.A."/>
            <person name="Tidwell J."/>
            <person name="Bellgard S.E."/>
            <person name="Bellgard M.I."/>
        </authorList>
    </citation>
    <scope>NUCLEOTIDE SEQUENCE</scope>
    <source>
        <tissue evidence="1">Shoot tissue taken approximately 20 cm above the soil surface</tissue>
    </source>
</reference>
<dbReference type="AlphaFoldDB" id="A0A0A9FYP4"/>
<protein>
    <submittedName>
        <fullName evidence="1">Uncharacterized protein</fullName>
    </submittedName>
</protein>
<sequence length="114" mass="13222">MPTVQNTSIIPFLRTIWSNSQQKRSYYTISINILLNANNGNTNQSTCIDIWSWQALCTRWSLSYQLLNAKTRPERLVQILLIDLAAYSSMQVVICLRTTQKLPNLLMLQVIQYQ</sequence>
<evidence type="ECO:0000313" key="1">
    <source>
        <dbReference type="EMBL" id="JAE17387.1"/>
    </source>
</evidence>
<proteinExistence type="predicted"/>
<organism evidence="1">
    <name type="scientific">Arundo donax</name>
    <name type="common">Giant reed</name>
    <name type="synonym">Donax arundinaceus</name>
    <dbReference type="NCBI Taxonomy" id="35708"/>
    <lineage>
        <taxon>Eukaryota</taxon>
        <taxon>Viridiplantae</taxon>
        <taxon>Streptophyta</taxon>
        <taxon>Embryophyta</taxon>
        <taxon>Tracheophyta</taxon>
        <taxon>Spermatophyta</taxon>
        <taxon>Magnoliopsida</taxon>
        <taxon>Liliopsida</taxon>
        <taxon>Poales</taxon>
        <taxon>Poaceae</taxon>
        <taxon>PACMAD clade</taxon>
        <taxon>Arundinoideae</taxon>
        <taxon>Arundineae</taxon>
        <taxon>Arundo</taxon>
    </lineage>
</organism>
<name>A0A0A9FYP4_ARUDO</name>
<accession>A0A0A9FYP4</accession>
<dbReference type="EMBL" id="GBRH01180509">
    <property type="protein sequence ID" value="JAE17387.1"/>
    <property type="molecule type" value="Transcribed_RNA"/>
</dbReference>